<accession>A0A2S0JZ91</accession>
<reference evidence="2 4" key="2">
    <citation type="submission" date="2018-06" db="EMBL/GenBank/DDBJ databases">
        <authorList>
            <consortium name="Pathogen Informatics"/>
            <person name="Doyle S."/>
        </authorList>
    </citation>
    <scope>NUCLEOTIDE SEQUENCE [LARGE SCALE GENOMIC DNA]</scope>
    <source>
        <strain evidence="2 4">NCTC10338</strain>
    </source>
</reference>
<dbReference type="Proteomes" id="UP000238825">
    <property type="component" value="Chromosome"/>
</dbReference>
<name>A0A2S0JZ91_LYSSH</name>
<dbReference type="RefSeq" id="WP_024361162.1">
    <property type="nucleotide sequence ID" value="NZ_BJNS01000013.1"/>
</dbReference>
<sequence>MKSVNFQLDHHNALEITQINEQLYEMRLSVNGSISVFYLTREQLCTDSRIEAFQDRLSSDLFTDNK</sequence>
<dbReference type="GeneID" id="48276375"/>
<evidence type="ECO:0000313" key="1">
    <source>
        <dbReference type="EMBL" id="AVK96416.1"/>
    </source>
</evidence>
<evidence type="ECO:0000313" key="2">
    <source>
        <dbReference type="EMBL" id="SUV17795.1"/>
    </source>
</evidence>
<evidence type="ECO:0000313" key="4">
    <source>
        <dbReference type="Proteomes" id="UP000255295"/>
    </source>
</evidence>
<dbReference type="AlphaFoldDB" id="A0A2S0JZ91"/>
<reference evidence="1 3" key="1">
    <citation type="submission" date="2017-03" db="EMBL/GenBank/DDBJ databases">
        <title>The whole genome sequencing and assembly of Lysinibacillus sphaericus DSM 28T strain.</title>
        <authorList>
            <person name="Lee Y.-J."/>
            <person name="Yi H."/>
            <person name="Bahn Y.-S."/>
            <person name="Kim J.F."/>
            <person name="Lee D.-W."/>
        </authorList>
    </citation>
    <scope>NUCLEOTIDE SEQUENCE [LARGE SCALE GENOMIC DNA]</scope>
    <source>
        <strain evidence="1 3">DSM 28</strain>
    </source>
</reference>
<organism evidence="1 3">
    <name type="scientific">Lysinibacillus sphaericus</name>
    <name type="common">Bacillus sphaericus</name>
    <dbReference type="NCBI Taxonomy" id="1421"/>
    <lineage>
        <taxon>Bacteria</taxon>
        <taxon>Bacillati</taxon>
        <taxon>Bacillota</taxon>
        <taxon>Bacilli</taxon>
        <taxon>Bacillales</taxon>
        <taxon>Bacillaceae</taxon>
        <taxon>Lysinibacillus</taxon>
    </lineage>
</organism>
<dbReference type="Proteomes" id="UP000255295">
    <property type="component" value="Unassembled WGS sequence"/>
</dbReference>
<proteinExistence type="predicted"/>
<protein>
    <submittedName>
        <fullName evidence="1">Uncharacterized protein</fullName>
    </submittedName>
</protein>
<dbReference type="EMBL" id="CP019980">
    <property type="protein sequence ID" value="AVK96416.1"/>
    <property type="molecule type" value="Genomic_DNA"/>
</dbReference>
<gene>
    <name evidence="1" type="ORF">LS41612_09190</name>
    <name evidence="2" type="ORF">NCTC10338_02906</name>
</gene>
<dbReference type="EMBL" id="UFSZ01000001">
    <property type="protein sequence ID" value="SUV17795.1"/>
    <property type="molecule type" value="Genomic_DNA"/>
</dbReference>
<evidence type="ECO:0000313" key="3">
    <source>
        <dbReference type="Proteomes" id="UP000238825"/>
    </source>
</evidence>